<evidence type="ECO:0000256" key="11">
    <source>
        <dbReference type="ARBA" id="ARBA00023049"/>
    </source>
</evidence>
<dbReference type="FunFam" id="3.40.630.10:FF:000040">
    <property type="entry name" value="zinc carboxypeptidase"/>
    <property type="match status" value="1"/>
</dbReference>
<evidence type="ECO:0000256" key="8">
    <source>
        <dbReference type="ARBA" id="ARBA00022729"/>
    </source>
</evidence>
<evidence type="ECO:0000256" key="12">
    <source>
        <dbReference type="ARBA" id="ARBA00023157"/>
    </source>
</evidence>
<keyword evidence="6" id="KW-0645">Protease</keyword>
<dbReference type="PANTHER" id="PTHR11705:SF140">
    <property type="entry name" value="FI02848P-RELATED"/>
    <property type="match status" value="1"/>
</dbReference>
<dbReference type="PROSITE" id="PS51257">
    <property type="entry name" value="PROKAR_LIPOPROTEIN"/>
    <property type="match status" value="1"/>
</dbReference>
<keyword evidence="12" id="KW-1015">Disulfide bond</keyword>
<dbReference type="GeneID" id="113202670"/>
<evidence type="ECO:0000256" key="7">
    <source>
        <dbReference type="ARBA" id="ARBA00022723"/>
    </source>
</evidence>
<dbReference type="Pfam" id="PF00246">
    <property type="entry name" value="Peptidase_M14"/>
    <property type="match status" value="1"/>
</dbReference>
<feature type="active site" description="Proton donor/acceptor" evidence="14">
    <location>
        <position position="388"/>
    </location>
</feature>
<evidence type="ECO:0000256" key="10">
    <source>
        <dbReference type="ARBA" id="ARBA00022833"/>
    </source>
</evidence>
<dbReference type="KEGG" id="foc:113202670"/>
<evidence type="ECO:0000259" key="16">
    <source>
        <dbReference type="PROSITE" id="PS52035"/>
    </source>
</evidence>
<evidence type="ECO:0000256" key="15">
    <source>
        <dbReference type="SAM" id="SignalP"/>
    </source>
</evidence>
<evidence type="ECO:0000256" key="5">
    <source>
        <dbReference type="ARBA" id="ARBA00022645"/>
    </source>
</evidence>
<dbReference type="InterPro" id="IPR036990">
    <property type="entry name" value="M14A-like_propep"/>
</dbReference>
<comment type="function">
    <text evidence="13">Involved in the digestion of the blood meal.</text>
</comment>
<evidence type="ECO:0000256" key="9">
    <source>
        <dbReference type="ARBA" id="ARBA00022801"/>
    </source>
</evidence>
<sequence>MRALLIVSALAALVAACAAQQAEQYRGWKLVVALPQDAVQVDAVSAVGAWRDVDMFNHHVLPGGQVTLMMPPGRLAAAQRVFDDKGVAFRVTNDDVQESVNAEAAAQQSSLLARAASAVPTYDRYMRYAEIQQFLQQTADAYPHLATLEQAGKSFEGRDMTALRISKNGGTSARAIFVDAGIHAREWIAPPVAIYLIQQLTQQAEANDALLDGLDWYIMPLVNPDGYEYTHTRDRFWRKNRSTQSSRWCPGTDVNRNFGYHYKQAGTSDYPCDETYAGPKAFSEPEARNLRDYILKCQERANGNVKMYLTLHSYGPMILYPWGYDFNLPDAPDKDELISIANEANKAIIRAGSEPFVVQNSAGLYPAAGASDDWSKGVANIAKAYTIELQGGGSNGFDLPANRILGVVQQLFEGMRVFAARAKQL</sequence>
<dbReference type="GO" id="GO:0008270">
    <property type="term" value="F:zinc ion binding"/>
    <property type="evidence" value="ECO:0007669"/>
    <property type="project" value="InterPro"/>
</dbReference>
<dbReference type="Gene3D" id="3.30.70.340">
    <property type="entry name" value="Metallocarboxypeptidase-like"/>
    <property type="match status" value="1"/>
</dbReference>
<keyword evidence="9" id="KW-0378">Hydrolase</keyword>
<dbReference type="Gene3D" id="3.40.630.10">
    <property type="entry name" value="Zn peptidases"/>
    <property type="match status" value="1"/>
</dbReference>
<dbReference type="GO" id="GO:0006508">
    <property type="term" value="P:proteolysis"/>
    <property type="evidence" value="ECO:0007669"/>
    <property type="project" value="UniProtKB-KW"/>
</dbReference>
<keyword evidence="4" id="KW-0964">Secreted</keyword>
<evidence type="ECO:0000256" key="2">
    <source>
        <dbReference type="ARBA" id="ARBA00004613"/>
    </source>
</evidence>
<keyword evidence="11" id="KW-0482">Metalloprotease</keyword>
<dbReference type="SUPFAM" id="SSF53187">
    <property type="entry name" value="Zn-dependent exopeptidases"/>
    <property type="match status" value="1"/>
</dbReference>
<feature type="domain" description="Peptidase M14" evidence="16">
    <location>
        <begin position="124"/>
        <end position="422"/>
    </location>
</feature>
<dbReference type="AlphaFoldDB" id="A0A6J1S0R9"/>
<evidence type="ECO:0000313" key="17">
    <source>
        <dbReference type="Proteomes" id="UP000504606"/>
    </source>
</evidence>
<dbReference type="PRINTS" id="PR00765">
    <property type="entry name" value="CRBOXYPTASEA"/>
</dbReference>
<keyword evidence="10" id="KW-0862">Zinc</keyword>
<dbReference type="PANTHER" id="PTHR11705">
    <property type="entry name" value="PROTEASE FAMILY M14 CARBOXYPEPTIDASE A,B"/>
    <property type="match status" value="1"/>
</dbReference>
<protein>
    <submittedName>
        <fullName evidence="18">Carboxypeptidase B-like</fullName>
    </submittedName>
</protein>
<evidence type="ECO:0000256" key="13">
    <source>
        <dbReference type="ARBA" id="ARBA00057299"/>
    </source>
</evidence>
<dbReference type="GO" id="GO:0005615">
    <property type="term" value="C:extracellular space"/>
    <property type="evidence" value="ECO:0007669"/>
    <property type="project" value="TreeGrafter"/>
</dbReference>
<dbReference type="RefSeq" id="XP_026272805.1">
    <property type="nucleotide sequence ID" value="XM_026417020.2"/>
</dbReference>
<dbReference type="Proteomes" id="UP000504606">
    <property type="component" value="Unplaced"/>
</dbReference>
<dbReference type="InterPro" id="IPR000834">
    <property type="entry name" value="Peptidase_M14"/>
</dbReference>
<dbReference type="GO" id="GO:0004181">
    <property type="term" value="F:metallocarboxypeptidase activity"/>
    <property type="evidence" value="ECO:0007669"/>
    <property type="project" value="InterPro"/>
</dbReference>
<dbReference type="InterPro" id="IPR003146">
    <property type="entry name" value="M14A_act_pep"/>
</dbReference>
<gene>
    <name evidence="18" type="primary">LOC113202670</name>
</gene>
<feature type="signal peptide" evidence="15">
    <location>
        <begin position="1"/>
        <end position="19"/>
    </location>
</feature>
<dbReference type="SMART" id="SM00631">
    <property type="entry name" value="Zn_pept"/>
    <property type="match status" value="1"/>
</dbReference>
<keyword evidence="17" id="KW-1185">Reference proteome</keyword>
<evidence type="ECO:0000256" key="3">
    <source>
        <dbReference type="ARBA" id="ARBA00005988"/>
    </source>
</evidence>
<comment type="similarity">
    <text evidence="3 14">Belongs to the peptidase M14 family.</text>
</comment>
<dbReference type="OrthoDB" id="3626597at2759"/>
<keyword evidence="8 15" id="KW-0732">Signal</keyword>
<evidence type="ECO:0000313" key="18">
    <source>
        <dbReference type="RefSeq" id="XP_026272805.1"/>
    </source>
</evidence>
<comment type="cofactor">
    <cofactor evidence="1">
        <name>Zn(2+)</name>
        <dbReference type="ChEBI" id="CHEBI:29105"/>
    </cofactor>
</comment>
<evidence type="ECO:0000256" key="14">
    <source>
        <dbReference type="PROSITE-ProRule" id="PRU01379"/>
    </source>
</evidence>
<dbReference type="PROSITE" id="PS52035">
    <property type="entry name" value="PEPTIDASE_M14"/>
    <property type="match status" value="1"/>
</dbReference>
<evidence type="ECO:0000256" key="1">
    <source>
        <dbReference type="ARBA" id="ARBA00001947"/>
    </source>
</evidence>
<keyword evidence="5" id="KW-0121">Carboxypeptidase</keyword>
<comment type="subcellular location">
    <subcellularLocation>
        <location evidence="2">Secreted</location>
    </subcellularLocation>
</comment>
<dbReference type="SUPFAM" id="SSF54897">
    <property type="entry name" value="Protease propeptides/inhibitors"/>
    <property type="match status" value="1"/>
</dbReference>
<reference evidence="18" key="1">
    <citation type="submission" date="2025-08" db="UniProtKB">
        <authorList>
            <consortium name="RefSeq"/>
        </authorList>
    </citation>
    <scope>IDENTIFICATION</scope>
    <source>
        <tissue evidence="18">Whole organism</tissue>
    </source>
</reference>
<organism evidence="17 18">
    <name type="scientific">Frankliniella occidentalis</name>
    <name type="common">Western flower thrips</name>
    <name type="synonym">Euthrips occidentalis</name>
    <dbReference type="NCBI Taxonomy" id="133901"/>
    <lineage>
        <taxon>Eukaryota</taxon>
        <taxon>Metazoa</taxon>
        <taxon>Ecdysozoa</taxon>
        <taxon>Arthropoda</taxon>
        <taxon>Hexapoda</taxon>
        <taxon>Insecta</taxon>
        <taxon>Pterygota</taxon>
        <taxon>Neoptera</taxon>
        <taxon>Paraneoptera</taxon>
        <taxon>Thysanoptera</taxon>
        <taxon>Terebrantia</taxon>
        <taxon>Thripoidea</taxon>
        <taxon>Thripidae</taxon>
        <taxon>Frankliniella</taxon>
    </lineage>
</organism>
<name>A0A6J1S0R9_FRAOC</name>
<dbReference type="Pfam" id="PF02244">
    <property type="entry name" value="Propep_M14"/>
    <property type="match status" value="1"/>
</dbReference>
<proteinExistence type="inferred from homology"/>
<accession>A0A6J1S0R9</accession>
<evidence type="ECO:0000256" key="6">
    <source>
        <dbReference type="ARBA" id="ARBA00022670"/>
    </source>
</evidence>
<evidence type="ECO:0000256" key="4">
    <source>
        <dbReference type="ARBA" id="ARBA00022525"/>
    </source>
</evidence>
<dbReference type="CDD" id="cd03860">
    <property type="entry name" value="M14_CP_A-B_like"/>
    <property type="match status" value="1"/>
</dbReference>
<keyword evidence="7" id="KW-0479">Metal-binding</keyword>
<feature type="chain" id="PRO_5027102073" evidence="15">
    <location>
        <begin position="20"/>
        <end position="425"/>
    </location>
</feature>